<feature type="transmembrane region" description="Helical" evidence="1">
    <location>
        <begin position="153"/>
        <end position="175"/>
    </location>
</feature>
<dbReference type="AlphaFoldDB" id="A0A933GJF1"/>
<gene>
    <name evidence="2" type="ORF">HY730_01140</name>
</gene>
<organism evidence="2 3">
    <name type="scientific">Tectimicrobiota bacterium</name>
    <dbReference type="NCBI Taxonomy" id="2528274"/>
    <lineage>
        <taxon>Bacteria</taxon>
        <taxon>Pseudomonadati</taxon>
        <taxon>Nitrospinota/Tectimicrobiota group</taxon>
        <taxon>Candidatus Tectimicrobiota</taxon>
    </lineage>
</organism>
<reference evidence="2" key="1">
    <citation type="submission" date="2020-07" db="EMBL/GenBank/DDBJ databases">
        <title>Huge and variable diversity of episymbiotic CPR bacteria and DPANN archaea in groundwater ecosystems.</title>
        <authorList>
            <person name="He C.Y."/>
            <person name="Keren R."/>
            <person name="Whittaker M."/>
            <person name="Farag I.F."/>
            <person name="Doudna J."/>
            <person name="Cate J.H.D."/>
            <person name="Banfield J.F."/>
        </authorList>
    </citation>
    <scope>NUCLEOTIDE SEQUENCE</scope>
    <source>
        <strain evidence="2">NC_groundwater_1482_Ag_S-0.65um_47_24</strain>
    </source>
</reference>
<feature type="transmembrane region" description="Helical" evidence="1">
    <location>
        <begin position="74"/>
        <end position="92"/>
    </location>
</feature>
<keyword evidence="1" id="KW-0812">Transmembrane</keyword>
<protein>
    <submittedName>
        <fullName evidence="2">Uncharacterized protein</fullName>
    </submittedName>
</protein>
<feature type="transmembrane region" description="Helical" evidence="1">
    <location>
        <begin position="385"/>
        <end position="404"/>
    </location>
</feature>
<evidence type="ECO:0000313" key="2">
    <source>
        <dbReference type="EMBL" id="MBI4594966.1"/>
    </source>
</evidence>
<feature type="transmembrane region" description="Helical" evidence="1">
    <location>
        <begin position="113"/>
        <end position="133"/>
    </location>
</feature>
<feature type="transmembrane region" description="Helical" evidence="1">
    <location>
        <begin position="437"/>
        <end position="454"/>
    </location>
</feature>
<feature type="transmembrane region" description="Helical" evidence="1">
    <location>
        <begin position="309"/>
        <end position="330"/>
    </location>
</feature>
<keyword evidence="1" id="KW-0472">Membrane</keyword>
<proteinExistence type="predicted"/>
<name>A0A933GJF1_UNCTE</name>
<dbReference type="Proteomes" id="UP000772181">
    <property type="component" value="Unassembled WGS sequence"/>
</dbReference>
<sequence length="717" mass="82030">MSQYTSFGAHFSMIDSFLRCLIVMIFALYCFGLGSYLIKKWDLTLPQSFIFGLGIVVFNILLVPLFFLKLFHGAILLLFFFLLSFPAGKGLATPWTLRSEKIDVNVHSRHLELFLIVIPLLFHFLEALMPVSYQESFGDIASNYLKVPMSFAAAHGAVQTPLLAGTIAQFVNFELMSSMLITLANPEIVKIFGFMLFTLSFFMLRDFLKELWGSKWSTWNSLILLISPFFIDKFFFSFAHPRVYVLFLSSLALFLTYIGHKRAELKYHLAALVVIGVLAGTNYQGGLYALINLFLIISDLSMWRGHLRAYLSFGVFALLLTVIFPFWVYLCQGSPFPALTSFNEALGFRVHENLRNSWLTERYAMAVAGSPGVTMVSFLGAFSKILFEQVGLLVVFLAFGAFLIREWPVKFFLAYYLSHVLLLLVIIPSLIEGGVNSRFLWISVPFLLSLLTYIMNRTSEWMESHQAGRDTSSLWCAILAKRGLIFSTLIVVSLFYITTQSLEILTSKHILPRKWEFFTGRIDLRGYLGNRYAAIIEFLNGNFNSLDRVLYLFRVFPGIYSQPELHAPIWIGSAAIIYRSLDKTVIMDKIKEMGLGFMCLDNRFELSANQPWWPIVSEVVTPIFEPEFFARHFVPLETRVPKFYCFRIDYEGLTAQSKIEANFDDISATGFFHLIYESINKSAPEMIHVKANPYSPETLLSHYEKVKERIYQKKSGD</sequence>
<feature type="transmembrane region" description="Helical" evidence="1">
    <location>
        <begin position="272"/>
        <end position="297"/>
    </location>
</feature>
<feature type="transmembrane region" description="Helical" evidence="1">
    <location>
        <begin position="243"/>
        <end position="260"/>
    </location>
</feature>
<feature type="transmembrane region" description="Helical" evidence="1">
    <location>
        <begin position="411"/>
        <end position="431"/>
    </location>
</feature>
<feature type="transmembrane region" description="Helical" evidence="1">
    <location>
        <begin position="216"/>
        <end position="236"/>
    </location>
</feature>
<comment type="caution">
    <text evidence="2">The sequence shown here is derived from an EMBL/GenBank/DDBJ whole genome shotgun (WGS) entry which is preliminary data.</text>
</comment>
<accession>A0A933GJF1</accession>
<feature type="transmembrane region" description="Helical" evidence="1">
    <location>
        <begin position="474"/>
        <end position="497"/>
    </location>
</feature>
<feature type="transmembrane region" description="Helical" evidence="1">
    <location>
        <begin position="187"/>
        <end position="204"/>
    </location>
</feature>
<dbReference type="EMBL" id="JACQWF010000053">
    <property type="protein sequence ID" value="MBI4594966.1"/>
    <property type="molecule type" value="Genomic_DNA"/>
</dbReference>
<evidence type="ECO:0000256" key="1">
    <source>
        <dbReference type="SAM" id="Phobius"/>
    </source>
</evidence>
<feature type="transmembrane region" description="Helical" evidence="1">
    <location>
        <begin position="16"/>
        <end position="37"/>
    </location>
</feature>
<evidence type="ECO:0000313" key="3">
    <source>
        <dbReference type="Proteomes" id="UP000772181"/>
    </source>
</evidence>
<feature type="transmembrane region" description="Helical" evidence="1">
    <location>
        <begin position="49"/>
        <end position="68"/>
    </location>
</feature>
<keyword evidence="1" id="KW-1133">Transmembrane helix</keyword>